<name>A0A1G2QPW9_9BACT</name>
<dbReference type="EMBL" id="MHTO01000005">
    <property type="protein sequence ID" value="OHA62660.1"/>
    <property type="molecule type" value="Genomic_DNA"/>
</dbReference>
<comment type="caution">
    <text evidence="1">The sequence shown here is derived from an EMBL/GenBank/DDBJ whole genome shotgun (WGS) entry which is preliminary data.</text>
</comment>
<evidence type="ECO:0000313" key="2">
    <source>
        <dbReference type="Proteomes" id="UP000179245"/>
    </source>
</evidence>
<dbReference type="Proteomes" id="UP000179245">
    <property type="component" value="Unassembled WGS sequence"/>
</dbReference>
<evidence type="ECO:0000313" key="1">
    <source>
        <dbReference type="EMBL" id="OHA62660.1"/>
    </source>
</evidence>
<gene>
    <name evidence="1" type="ORF">A2117_02275</name>
</gene>
<reference evidence="1 2" key="1">
    <citation type="journal article" date="2016" name="Nat. Commun.">
        <title>Thousands of microbial genomes shed light on interconnected biogeochemical processes in an aquifer system.</title>
        <authorList>
            <person name="Anantharaman K."/>
            <person name="Brown C.T."/>
            <person name="Hug L.A."/>
            <person name="Sharon I."/>
            <person name="Castelle C.J."/>
            <person name="Probst A.J."/>
            <person name="Thomas B.C."/>
            <person name="Singh A."/>
            <person name="Wilkins M.J."/>
            <person name="Karaoz U."/>
            <person name="Brodie E.L."/>
            <person name="Williams K.H."/>
            <person name="Hubbard S.S."/>
            <person name="Banfield J.F."/>
        </authorList>
    </citation>
    <scope>NUCLEOTIDE SEQUENCE [LARGE SCALE GENOMIC DNA]</scope>
</reference>
<accession>A0A1G2QPW9</accession>
<proteinExistence type="predicted"/>
<sequence>MKFVCQKPRDNITNIGRSIGYRFFGTTADDEFNLVRPLGRDYPRFHLYLKDQGKTLEFSLHLDQKKPSYGHETAHSGEYEGELVEAEKQRIEQILTK</sequence>
<organism evidence="1 2">
    <name type="scientific">Candidatus Wildermuthbacteria bacterium GWA2_46_15</name>
    <dbReference type="NCBI Taxonomy" id="1802443"/>
    <lineage>
        <taxon>Bacteria</taxon>
        <taxon>Candidatus Wildermuthiibacteriota</taxon>
    </lineage>
</organism>
<protein>
    <submittedName>
        <fullName evidence="1">Uncharacterized protein</fullName>
    </submittedName>
</protein>
<dbReference type="AlphaFoldDB" id="A0A1G2QPW9"/>